<evidence type="ECO:0008006" key="8">
    <source>
        <dbReference type="Google" id="ProtNLM"/>
    </source>
</evidence>
<dbReference type="EMBL" id="OU963915">
    <property type="protein sequence ID" value="CAH0403074.1"/>
    <property type="molecule type" value="Genomic_DNA"/>
</dbReference>
<feature type="region of interest" description="Disordered" evidence="3">
    <location>
        <begin position="28"/>
        <end position="61"/>
    </location>
</feature>
<evidence type="ECO:0000256" key="2">
    <source>
        <dbReference type="RuleBase" id="RU003971"/>
    </source>
</evidence>
<dbReference type="InterPro" id="IPR015917">
    <property type="entry name" value="Pept_C14A"/>
</dbReference>
<dbReference type="PRINTS" id="PR00376">
    <property type="entry name" value="IL1BCENZYME"/>
</dbReference>
<evidence type="ECO:0000259" key="5">
    <source>
        <dbReference type="PROSITE" id="PS50208"/>
    </source>
</evidence>
<evidence type="ECO:0000313" key="6">
    <source>
        <dbReference type="EMBL" id="CAH0403074.1"/>
    </source>
</evidence>
<dbReference type="SMART" id="SM00115">
    <property type="entry name" value="CASc"/>
    <property type="match status" value="1"/>
</dbReference>
<keyword evidence="7" id="KW-1185">Reference proteome</keyword>
<dbReference type="Proteomes" id="UP001153292">
    <property type="component" value="Chromosome 22"/>
</dbReference>
<dbReference type="InterPro" id="IPR001309">
    <property type="entry name" value="Pept_C14_p20"/>
</dbReference>
<feature type="domain" description="Caspase family p10" evidence="4">
    <location>
        <begin position="307"/>
        <end position="401"/>
    </location>
</feature>
<dbReference type="Pfam" id="PF00656">
    <property type="entry name" value="Peptidase_C14"/>
    <property type="match status" value="1"/>
</dbReference>
<evidence type="ECO:0000256" key="1">
    <source>
        <dbReference type="ARBA" id="ARBA00010134"/>
    </source>
</evidence>
<comment type="similarity">
    <text evidence="1 2">Belongs to the peptidase C14A family.</text>
</comment>
<protein>
    <recommendedName>
        <fullName evidence="8">Caspase family p20 domain-containing protein</fullName>
    </recommendedName>
</protein>
<dbReference type="Gene3D" id="3.40.50.1460">
    <property type="match status" value="1"/>
</dbReference>
<dbReference type="PROSITE" id="PS50207">
    <property type="entry name" value="CASPASE_P10"/>
    <property type="match status" value="1"/>
</dbReference>
<accession>A0ABN8B253</accession>
<sequence>MDEFDKVTTPVTTPTDFDEGIIFEYVPRRRKSKKGKTNRSNINKKYHNDTNKPDFNQSNEDSEAVFTNCVESETIQDEDVNYRSINSDINDNDNERISWDSQLSAPPETIEASESAVNLPKEKSKLIDENIPFQLPEENNMFNSRPLPKGSNTYELENFQRNALFIFKQQTISGFKPNASIEKDELELKMTLSKFGFEPFVEDDLTKEELMNKLREYSDQDFTDYGCVVVAILTYGSKHGLIWAKDEIYSELELIQYFKVDKRPTLVTKPKIFIIQACVGEVEEIPYTFMSATARGDIRKDIDEVIEPYTLPAESDMLILHNSNPGKHPYGSGSYGSWFIQTLCYKINQLAGTDDFEAILREVKREVAHVDNNEIYSNINKDQLKMPVTTSTLIRKLYLRSFEEQPSVSMSKPHYDDGAIKPSPVVEDSVIDSVSFKTRVLCSCILDHFEYMKECLKFYLEDHPTDIIAQSFHEVAATLKEGPEFNYTKERMLHAISNYLSADRDDGYQLKYLRVYNKGLS</sequence>
<evidence type="ECO:0000259" key="4">
    <source>
        <dbReference type="PROSITE" id="PS50207"/>
    </source>
</evidence>
<dbReference type="PANTHER" id="PTHR10454:SF245">
    <property type="entry name" value="CASPASE-RELATED"/>
    <property type="match status" value="1"/>
</dbReference>
<gene>
    <name evidence="6" type="ORF">CHILSU_LOCUS6332</name>
</gene>
<dbReference type="PANTHER" id="PTHR10454">
    <property type="entry name" value="CASPASE"/>
    <property type="match status" value="1"/>
</dbReference>
<name>A0ABN8B253_CHISP</name>
<reference evidence="6" key="1">
    <citation type="submission" date="2021-12" db="EMBL/GenBank/DDBJ databases">
        <authorList>
            <person name="King R."/>
        </authorList>
    </citation>
    <scope>NUCLEOTIDE SEQUENCE</scope>
</reference>
<evidence type="ECO:0000313" key="7">
    <source>
        <dbReference type="Proteomes" id="UP001153292"/>
    </source>
</evidence>
<dbReference type="InterPro" id="IPR002138">
    <property type="entry name" value="Pept_C14_p10"/>
</dbReference>
<proteinExistence type="inferred from homology"/>
<dbReference type="PROSITE" id="PS50208">
    <property type="entry name" value="CASPASE_P20"/>
    <property type="match status" value="1"/>
</dbReference>
<feature type="compositionally biased region" description="Basic residues" evidence="3">
    <location>
        <begin position="28"/>
        <end position="45"/>
    </location>
</feature>
<dbReference type="SUPFAM" id="SSF52129">
    <property type="entry name" value="Caspase-like"/>
    <property type="match status" value="1"/>
</dbReference>
<evidence type="ECO:0000256" key="3">
    <source>
        <dbReference type="SAM" id="MobiDB-lite"/>
    </source>
</evidence>
<feature type="domain" description="Caspase family p20" evidence="5">
    <location>
        <begin position="160"/>
        <end position="282"/>
    </location>
</feature>
<dbReference type="InterPro" id="IPR011600">
    <property type="entry name" value="Pept_C14_caspase"/>
</dbReference>
<dbReference type="InterPro" id="IPR029030">
    <property type="entry name" value="Caspase-like_dom_sf"/>
</dbReference>
<dbReference type="InterPro" id="IPR002398">
    <property type="entry name" value="Pept_C14"/>
</dbReference>
<organism evidence="6 7">
    <name type="scientific">Chilo suppressalis</name>
    <name type="common">Asiatic rice borer moth</name>
    <dbReference type="NCBI Taxonomy" id="168631"/>
    <lineage>
        <taxon>Eukaryota</taxon>
        <taxon>Metazoa</taxon>
        <taxon>Ecdysozoa</taxon>
        <taxon>Arthropoda</taxon>
        <taxon>Hexapoda</taxon>
        <taxon>Insecta</taxon>
        <taxon>Pterygota</taxon>
        <taxon>Neoptera</taxon>
        <taxon>Endopterygota</taxon>
        <taxon>Lepidoptera</taxon>
        <taxon>Glossata</taxon>
        <taxon>Ditrysia</taxon>
        <taxon>Pyraloidea</taxon>
        <taxon>Crambidae</taxon>
        <taxon>Crambinae</taxon>
        <taxon>Chilo</taxon>
    </lineage>
</organism>